<dbReference type="Gene3D" id="2.60.40.2470">
    <property type="entry name" value="SoxY domain"/>
    <property type="match status" value="1"/>
</dbReference>
<dbReference type="RefSeq" id="WP_263846254.1">
    <property type="nucleotide sequence ID" value="NZ_JALIEB010000026.1"/>
</dbReference>
<name>A0ABT3BLP2_9RHOB</name>
<dbReference type="Proteomes" id="UP001208690">
    <property type="component" value="Unassembled WGS sequence"/>
</dbReference>
<dbReference type="InterPro" id="IPR006311">
    <property type="entry name" value="TAT_signal"/>
</dbReference>
<organism evidence="3 4">
    <name type="scientific">Roseobacter sinensis</name>
    <dbReference type="NCBI Taxonomy" id="2931391"/>
    <lineage>
        <taxon>Bacteria</taxon>
        <taxon>Pseudomonadati</taxon>
        <taxon>Pseudomonadota</taxon>
        <taxon>Alphaproteobacteria</taxon>
        <taxon>Rhodobacterales</taxon>
        <taxon>Roseobacteraceae</taxon>
        <taxon>Roseobacter</taxon>
    </lineage>
</organism>
<dbReference type="InterPro" id="IPR038162">
    <property type="entry name" value="SoxY_sf"/>
</dbReference>
<keyword evidence="1" id="KW-0732">Signal</keyword>
<dbReference type="InterPro" id="IPR032711">
    <property type="entry name" value="SoxY"/>
</dbReference>
<evidence type="ECO:0000259" key="2">
    <source>
        <dbReference type="Pfam" id="PF13501"/>
    </source>
</evidence>
<sequence>MAITRRRMLVSGSATLLALGFPGHLWADDITAAQAIAAFANGAEITPGGVILTMEPVAEDGFRVPIRVAAEGAEALLIVAPENPVKPIALARFGPRAVEQQLATRIRLARTQEVLALARMPDGTVRQVAQAVDVVVGGCGA</sequence>
<comment type="caution">
    <text evidence="3">The sequence shown here is derived from an EMBL/GenBank/DDBJ whole genome shotgun (WGS) entry which is preliminary data.</text>
</comment>
<evidence type="ECO:0000313" key="3">
    <source>
        <dbReference type="EMBL" id="MCV3274049.1"/>
    </source>
</evidence>
<reference evidence="3 4" key="1">
    <citation type="submission" date="2022-04" db="EMBL/GenBank/DDBJ databases">
        <title>Roseobacter sp. WL0113 is a bacterium isolated from neritic sediment.</title>
        <authorList>
            <person name="Wang L."/>
            <person name="He W."/>
            <person name="Zhang D.-F."/>
        </authorList>
    </citation>
    <scope>NUCLEOTIDE SEQUENCE [LARGE SCALE GENOMIC DNA]</scope>
    <source>
        <strain evidence="3 4">WL0113</strain>
    </source>
</reference>
<evidence type="ECO:0000313" key="4">
    <source>
        <dbReference type="Proteomes" id="UP001208690"/>
    </source>
</evidence>
<feature type="signal peptide" evidence="1">
    <location>
        <begin position="1"/>
        <end position="27"/>
    </location>
</feature>
<keyword evidence="4" id="KW-1185">Reference proteome</keyword>
<gene>
    <name evidence="3" type="ORF">MUB52_21660</name>
</gene>
<feature type="chain" id="PRO_5046429449" evidence="1">
    <location>
        <begin position="28"/>
        <end position="141"/>
    </location>
</feature>
<accession>A0ABT3BLP2</accession>
<dbReference type="EMBL" id="JALIEB010000026">
    <property type="protein sequence ID" value="MCV3274049.1"/>
    <property type="molecule type" value="Genomic_DNA"/>
</dbReference>
<dbReference type="Pfam" id="PF13501">
    <property type="entry name" value="SoxY"/>
    <property type="match status" value="1"/>
</dbReference>
<evidence type="ECO:0000256" key="1">
    <source>
        <dbReference type="SAM" id="SignalP"/>
    </source>
</evidence>
<proteinExistence type="predicted"/>
<protein>
    <submittedName>
        <fullName evidence="3">Thiosulfate oxidation carrier protein SoxY</fullName>
    </submittedName>
</protein>
<dbReference type="PROSITE" id="PS51318">
    <property type="entry name" value="TAT"/>
    <property type="match status" value="1"/>
</dbReference>
<feature type="domain" description="Ig-like SoxY" evidence="2">
    <location>
        <begin position="39"/>
        <end position="139"/>
    </location>
</feature>